<sequence>MQYKPTDSTERQLLRSLSYFSVRLKYVERKSFFGLSGRQVLLLASLCSFDEPPSLTELSEANGASHQNIKQILLKLERAGYVTLSIDENDSRTLSVEPTKSGRELAQLYDEKIGDVIDMLFEDIPEKDVATCVDVVEKLREGLKELI</sequence>
<keyword evidence="3" id="KW-0804">Transcription</keyword>
<dbReference type="SUPFAM" id="SSF46785">
    <property type="entry name" value="Winged helix' DNA-binding domain"/>
    <property type="match status" value="1"/>
</dbReference>
<dbReference type="Gene3D" id="1.10.10.10">
    <property type="entry name" value="Winged helix-like DNA-binding domain superfamily/Winged helix DNA-binding domain"/>
    <property type="match status" value="1"/>
</dbReference>
<dbReference type="InterPro" id="IPR036388">
    <property type="entry name" value="WH-like_DNA-bd_sf"/>
</dbReference>
<evidence type="ECO:0000313" key="6">
    <source>
        <dbReference type="Proteomes" id="UP001487305"/>
    </source>
</evidence>
<evidence type="ECO:0000313" key="5">
    <source>
        <dbReference type="EMBL" id="MEQ3361883.1"/>
    </source>
</evidence>
<reference evidence="5 6" key="1">
    <citation type="submission" date="2024-04" db="EMBL/GenBank/DDBJ databases">
        <title>Human intestinal bacterial collection.</title>
        <authorList>
            <person name="Pauvert C."/>
            <person name="Hitch T.C.A."/>
            <person name="Clavel T."/>
        </authorList>
    </citation>
    <scope>NUCLEOTIDE SEQUENCE [LARGE SCALE GENOMIC DNA]</scope>
    <source>
        <strain evidence="5 6">CLA-KB-H42</strain>
    </source>
</reference>
<evidence type="ECO:0000256" key="3">
    <source>
        <dbReference type="ARBA" id="ARBA00023163"/>
    </source>
</evidence>
<keyword evidence="6" id="KW-1185">Reference proteome</keyword>
<dbReference type="RefSeq" id="WP_102373470.1">
    <property type="nucleotide sequence ID" value="NZ_DBFADM010000018.1"/>
</dbReference>
<evidence type="ECO:0000256" key="1">
    <source>
        <dbReference type="ARBA" id="ARBA00023015"/>
    </source>
</evidence>
<dbReference type="Proteomes" id="UP001487305">
    <property type="component" value="Unassembled WGS sequence"/>
</dbReference>
<organism evidence="5 6">
    <name type="scientific">Raoultibacter massiliensis</name>
    <dbReference type="NCBI Taxonomy" id="1852371"/>
    <lineage>
        <taxon>Bacteria</taxon>
        <taxon>Bacillati</taxon>
        <taxon>Actinomycetota</taxon>
        <taxon>Coriobacteriia</taxon>
        <taxon>Eggerthellales</taxon>
        <taxon>Eggerthellaceae</taxon>
        <taxon>Raoultibacter</taxon>
    </lineage>
</organism>
<gene>
    <name evidence="5" type="ORF">AAA083_02705</name>
</gene>
<proteinExistence type="predicted"/>
<dbReference type="PROSITE" id="PS50995">
    <property type="entry name" value="HTH_MARR_2"/>
    <property type="match status" value="1"/>
</dbReference>
<dbReference type="Pfam" id="PF12802">
    <property type="entry name" value="MarR_2"/>
    <property type="match status" value="1"/>
</dbReference>
<keyword evidence="1" id="KW-0805">Transcription regulation</keyword>
<dbReference type="PANTHER" id="PTHR42756">
    <property type="entry name" value="TRANSCRIPTIONAL REGULATOR, MARR"/>
    <property type="match status" value="1"/>
</dbReference>
<protein>
    <submittedName>
        <fullName evidence="5">MarR family transcriptional regulator</fullName>
    </submittedName>
</protein>
<feature type="domain" description="HTH marR-type" evidence="4">
    <location>
        <begin position="10"/>
        <end position="141"/>
    </location>
</feature>
<dbReference type="EMBL" id="JBBNOP010000002">
    <property type="protein sequence ID" value="MEQ3361883.1"/>
    <property type="molecule type" value="Genomic_DNA"/>
</dbReference>
<dbReference type="InterPro" id="IPR000835">
    <property type="entry name" value="HTH_MarR-typ"/>
</dbReference>
<dbReference type="PANTHER" id="PTHR42756:SF1">
    <property type="entry name" value="TRANSCRIPTIONAL REPRESSOR OF EMRAB OPERON"/>
    <property type="match status" value="1"/>
</dbReference>
<comment type="caution">
    <text evidence="5">The sequence shown here is derived from an EMBL/GenBank/DDBJ whole genome shotgun (WGS) entry which is preliminary data.</text>
</comment>
<name>A0ABV1J9Y0_9ACTN</name>
<accession>A0ABV1J9Y0</accession>
<dbReference type="SMART" id="SM00347">
    <property type="entry name" value="HTH_MARR"/>
    <property type="match status" value="1"/>
</dbReference>
<evidence type="ECO:0000256" key="2">
    <source>
        <dbReference type="ARBA" id="ARBA00023125"/>
    </source>
</evidence>
<dbReference type="InterPro" id="IPR036390">
    <property type="entry name" value="WH_DNA-bd_sf"/>
</dbReference>
<evidence type="ECO:0000259" key="4">
    <source>
        <dbReference type="PROSITE" id="PS50995"/>
    </source>
</evidence>
<keyword evidence="2" id="KW-0238">DNA-binding</keyword>